<organism evidence="2">
    <name type="scientific">bacterium 19MO02SH05</name>
    <dbReference type="NCBI Taxonomy" id="2920696"/>
    <lineage>
        <taxon>Bacteria</taxon>
    </lineage>
</organism>
<name>A0AAU6TFZ6_UNCXX</name>
<proteinExistence type="predicted"/>
<dbReference type="InterPro" id="IPR025391">
    <property type="entry name" value="DUF4123"/>
</dbReference>
<evidence type="ECO:0000259" key="1">
    <source>
        <dbReference type="Pfam" id="PF13503"/>
    </source>
</evidence>
<reference evidence="2" key="1">
    <citation type="submission" date="2022-03" db="EMBL/GenBank/DDBJ databases">
        <title>Sea Food Isolates.</title>
        <authorList>
            <person name="Li c."/>
        </authorList>
    </citation>
    <scope>NUCLEOTIDE SEQUENCE</scope>
    <source>
        <strain evidence="2">19MO02SH05</strain>
    </source>
</reference>
<dbReference type="AlphaFoldDB" id="A0AAU6TFZ6"/>
<dbReference type="EMBL" id="CP095342">
    <property type="protein sequence ID" value="XAG60484.1"/>
    <property type="molecule type" value="Genomic_DNA"/>
</dbReference>
<dbReference type="Pfam" id="PF13503">
    <property type="entry name" value="DUF4123"/>
    <property type="match status" value="1"/>
</dbReference>
<accession>A0AAU6TFZ6</accession>
<feature type="domain" description="DUF4123" evidence="1">
    <location>
        <begin position="16"/>
        <end position="126"/>
    </location>
</feature>
<evidence type="ECO:0000313" key="2">
    <source>
        <dbReference type="EMBL" id="XAG60484.1"/>
    </source>
</evidence>
<gene>
    <name evidence="2" type="ORF">MRL64_09080</name>
</gene>
<sequence>MMLVLEKHCNNIAVNWFALVNHYHNMQAEVYERIFGHLVEPLYLSTPVESLLNRSPLVIALQAEDPIVNSLPKEHTLYFSAPLHVSFDEALAHLRNRLYVHFSGNRRGLFHYYLPSVASYFFQRSNAVDTAKWLGCFSGLYFYRQTHSDLANWINVVGEGELQALTLWLLTESQENALNDKYDESDIAQWAIANRIDGVNWQKQKMAPLFFSQHQITDPQLCSRLRHVIHRYDVDLNGLNFQSKPHQTSENIVEQLEHLLSRENKHVY</sequence>
<protein>
    <submittedName>
        <fullName evidence="2">DUF4123 domain-containing protein</fullName>
    </submittedName>
</protein>